<dbReference type="PANTHER" id="PTHR34846">
    <property type="entry name" value="4-CARBOXYMUCONOLACTONE DECARBOXYLASE FAMILY PROTEIN (AFU_ORTHOLOGUE AFUA_6G11590)"/>
    <property type="match status" value="1"/>
</dbReference>
<reference evidence="1 2" key="1">
    <citation type="submission" date="2023-07" db="EMBL/GenBank/DDBJ databases">
        <title>Sorghum-associated microbial communities from plants grown in Nebraska, USA.</title>
        <authorList>
            <person name="Schachtman D."/>
        </authorList>
    </citation>
    <scope>NUCLEOTIDE SEQUENCE [LARGE SCALE GENOMIC DNA]</scope>
    <source>
        <strain evidence="1 2">DS2154</strain>
    </source>
</reference>
<accession>A0ABU1N2T2</accession>
<evidence type="ECO:0000313" key="1">
    <source>
        <dbReference type="EMBL" id="MDR6532758.1"/>
    </source>
</evidence>
<evidence type="ECO:0000313" key="2">
    <source>
        <dbReference type="Proteomes" id="UP001262754"/>
    </source>
</evidence>
<comment type="caution">
    <text evidence="1">The sequence shown here is derived from an EMBL/GenBank/DDBJ whole genome shotgun (WGS) entry which is preliminary data.</text>
</comment>
<keyword evidence="2" id="KW-1185">Reference proteome</keyword>
<dbReference type="InterPro" id="IPR029032">
    <property type="entry name" value="AhpD-like"/>
</dbReference>
<dbReference type="SUPFAM" id="SSF69118">
    <property type="entry name" value="AhpD-like"/>
    <property type="match status" value="1"/>
</dbReference>
<name>A0ABU1N2T2_9CAUL</name>
<dbReference type="Proteomes" id="UP001262754">
    <property type="component" value="Unassembled WGS sequence"/>
</dbReference>
<dbReference type="RefSeq" id="WP_310033375.1">
    <property type="nucleotide sequence ID" value="NZ_JAVDRL010000010.1"/>
</dbReference>
<dbReference type="Gene3D" id="1.20.1290.10">
    <property type="entry name" value="AhpD-like"/>
    <property type="match status" value="1"/>
</dbReference>
<dbReference type="EMBL" id="JAVDRL010000010">
    <property type="protein sequence ID" value="MDR6532758.1"/>
    <property type="molecule type" value="Genomic_DNA"/>
</dbReference>
<organism evidence="1 2">
    <name type="scientific">Caulobacter rhizosphaerae</name>
    <dbReference type="NCBI Taxonomy" id="2010972"/>
    <lineage>
        <taxon>Bacteria</taxon>
        <taxon>Pseudomonadati</taxon>
        <taxon>Pseudomonadota</taxon>
        <taxon>Alphaproteobacteria</taxon>
        <taxon>Caulobacterales</taxon>
        <taxon>Caulobacteraceae</taxon>
        <taxon>Caulobacter</taxon>
    </lineage>
</organism>
<gene>
    <name evidence="1" type="ORF">J2800_003518</name>
</gene>
<proteinExistence type="predicted"/>
<sequence>MATTPRIPEEYAQGFTMLAGDQNSPAARIAIPQELNRLAGIPIASARSLQLDPVLHECVRLFNANYQGCEYCKNARQAVAVQAGLDEDMVSKLTRFETSDLPERTKAALRITDALASAPQMLTDEIWNGARQHFSELEVVDLVLLSCYTTGSRVAIILGVEPGKEASSRLFYPTDPVYGDSPDLNAAIEALKGGGVAVKERGEGYDRIPMG</sequence>
<dbReference type="PANTHER" id="PTHR34846:SF10">
    <property type="entry name" value="CYTOPLASMIC PROTEIN"/>
    <property type="match status" value="1"/>
</dbReference>
<protein>
    <submittedName>
        <fullName evidence="1">Alkylhydroperoxidase family enzyme</fullName>
    </submittedName>
</protein>